<comment type="caution">
    <text evidence="1">The sequence shown here is derived from an EMBL/GenBank/DDBJ whole genome shotgun (WGS) entry which is preliminary data.</text>
</comment>
<name>A0A1F4Q4D3_UNCSA</name>
<dbReference type="EMBL" id="METM01000004">
    <property type="protein sequence ID" value="OGB90794.1"/>
    <property type="molecule type" value="Genomic_DNA"/>
</dbReference>
<evidence type="ECO:0000313" key="1">
    <source>
        <dbReference type="EMBL" id="OGB90794.1"/>
    </source>
</evidence>
<evidence type="ECO:0000313" key="2">
    <source>
        <dbReference type="Proteomes" id="UP000178724"/>
    </source>
</evidence>
<reference evidence="1 2" key="1">
    <citation type="journal article" date="2016" name="Nat. Commun.">
        <title>Thousands of microbial genomes shed light on interconnected biogeochemical processes in an aquifer system.</title>
        <authorList>
            <person name="Anantharaman K."/>
            <person name="Brown C.T."/>
            <person name="Hug L.A."/>
            <person name="Sharon I."/>
            <person name="Castelle C.J."/>
            <person name="Probst A.J."/>
            <person name="Thomas B.C."/>
            <person name="Singh A."/>
            <person name="Wilkins M.J."/>
            <person name="Karaoz U."/>
            <person name="Brodie E.L."/>
            <person name="Williams K.H."/>
            <person name="Hubbard S.S."/>
            <person name="Banfield J.F."/>
        </authorList>
    </citation>
    <scope>NUCLEOTIDE SEQUENCE [LARGE SCALE GENOMIC DNA]</scope>
</reference>
<dbReference type="Proteomes" id="UP000178724">
    <property type="component" value="Unassembled WGS sequence"/>
</dbReference>
<organism evidence="1 2">
    <name type="scientific">candidate division WOR-1 bacterium RIFCSPHIGHO2_01_FULL_53_15</name>
    <dbReference type="NCBI Taxonomy" id="1802564"/>
    <lineage>
        <taxon>Bacteria</taxon>
        <taxon>Bacillati</taxon>
        <taxon>Saganbacteria</taxon>
    </lineage>
</organism>
<sequence>MRVLFAAGLIIVLFSPTLFALPKYLEAFKKNYLEAAGTKLADCAICHPVKGKMKEQSLFAQDFKKAGHDFAKIVGLDSDKDRFTNFEEIVAVTFPQDKTDLPDIPAMVKQIKELEREVDGLKAKLKK</sequence>
<proteinExistence type="predicted"/>
<dbReference type="AlphaFoldDB" id="A0A1F4Q4D3"/>
<protein>
    <submittedName>
        <fullName evidence="1">Uncharacterized protein</fullName>
    </submittedName>
</protein>
<accession>A0A1F4Q4D3</accession>
<gene>
    <name evidence="1" type="ORF">A2625_07110</name>
</gene>